<dbReference type="PANTHER" id="PTHR21192:SF2">
    <property type="entry name" value="NADH DEHYDROGENASE [UBIQUINONE] 1 ALPHA SUBCOMPLEX ASSEMBLY FACTOR 3"/>
    <property type="match status" value="1"/>
</dbReference>
<dbReference type="STRING" id="2340.JV46_10600"/>
<organism evidence="1 3">
    <name type="scientific">Solemya velum gill symbiont</name>
    <dbReference type="NCBI Taxonomy" id="2340"/>
    <lineage>
        <taxon>Bacteria</taxon>
        <taxon>Pseudomonadati</taxon>
        <taxon>Pseudomonadota</taxon>
        <taxon>Gammaproteobacteria</taxon>
        <taxon>sulfur-oxidizing symbionts</taxon>
    </lineage>
</organism>
<dbReference type="EMBL" id="MPNX01000007">
    <property type="protein sequence ID" value="OOY35171.1"/>
    <property type="molecule type" value="Genomic_DNA"/>
</dbReference>
<protein>
    <recommendedName>
        <fullName evidence="5">Xcc1710-like domain-containing protein</fullName>
    </recommendedName>
</protein>
<dbReference type="Gene3D" id="3.40.1230.10">
    <property type="entry name" value="MTH938-like"/>
    <property type="match status" value="1"/>
</dbReference>
<evidence type="ECO:0000313" key="4">
    <source>
        <dbReference type="Proteomes" id="UP000190962"/>
    </source>
</evidence>
<dbReference type="AlphaFoldDB" id="A0A0B0H859"/>
<evidence type="ECO:0000313" key="2">
    <source>
        <dbReference type="EMBL" id="OOY35171.1"/>
    </source>
</evidence>
<evidence type="ECO:0008006" key="5">
    <source>
        <dbReference type="Google" id="ProtNLM"/>
    </source>
</evidence>
<sequence length="120" mass="13129">MQFSEEQGEGNLIDSYQPGNLVINGVTYQQSLVIDRSGFESWPVRLATEISGETLQLAFERKPDVIIIGTGEKQYFPPADIHLPMLQFGIGIEIMDSAAAARTYNVLVSEGRSVVAAIIV</sequence>
<dbReference type="Proteomes" id="UP000030856">
    <property type="component" value="Unassembled WGS sequence"/>
</dbReference>
<dbReference type="EMBL" id="JRAA01000002">
    <property type="protein sequence ID" value="KHF25285.1"/>
    <property type="molecule type" value="Genomic_DNA"/>
</dbReference>
<keyword evidence="3" id="KW-1185">Reference proteome</keyword>
<dbReference type="InterPro" id="IPR036748">
    <property type="entry name" value="MTH938-like_sf"/>
</dbReference>
<dbReference type="Proteomes" id="UP000190962">
    <property type="component" value="Unassembled WGS sequence"/>
</dbReference>
<dbReference type="SUPFAM" id="SSF64076">
    <property type="entry name" value="MTH938-like"/>
    <property type="match status" value="1"/>
</dbReference>
<dbReference type="PANTHER" id="PTHR21192">
    <property type="entry name" value="NUCLEAR PROTEIN E3-3"/>
    <property type="match status" value="1"/>
</dbReference>
<dbReference type="RefSeq" id="WP_043117503.1">
    <property type="nucleotide sequence ID" value="NZ_JRAA01000002.1"/>
</dbReference>
<accession>A0A0B0H859</accession>
<dbReference type="InterPro" id="IPR007523">
    <property type="entry name" value="NDUFAF3/AAMDC"/>
</dbReference>
<dbReference type="Pfam" id="PF04430">
    <property type="entry name" value="DUF498"/>
    <property type="match status" value="1"/>
</dbReference>
<gene>
    <name evidence="2" type="ORF">BOV88_06555</name>
    <name evidence="1" type="ORF">JV46_10600</name>
</gene>
<name>A0A0B0H859_SOVGS</name>
<reference evidence="1 3" key="1">
    <citation type="journal article" date="2014" name="BMC Genomics">
        <title>The genome of the intracellular bacterium of the coastal bivalve, Solemya velum: a blueprint for thriving in and out of symbiosis.</title>
        <authorList>
            <person name="Dmytrenko O."/>
            <person name="Russell S.L."/>
            <person name="Loo W.T."/>
            <person name="Fontanez K.M."/>
            <person name="Liao L."/>
            <person name="Roeselers G."/>
            <person name="Sharma R."/>
            <person name="Stewart F.J."/>
            <person name="Newton I.L."/>
            <person name="Woyke T."/>
            <person name="Wu D."/>
            <person name="Lang J.M."/>
            <person name="Eisen J.A."/>
            <person name="Cavanaugh C.M."/>
        </authorList>
    </citation>
    <scope>NUCLEOTIDE SEQUENCE [LARGE SCALE GENOMIC DNA]</scope>
    <source>
        <strain evidence="1 3">WH</strain>
    </source>
</reference>
<evidence type="ECO:0000313" key="3">
    <source>
        <dbReference type="Proteomes" id="UP000030856"/>
    </source>
</evidence>
<evidence type="ECO:0000313" key="1">
    <source>
        <dbReference type="EMBL" id="KHF25285.1"/>
    </source>
</evidence>
<proteinExistence type="predicted"/>
<dbReference type="eggNOG" id="COG3737">
    <property type="taxonomic scope" value="Bacteria"/>
</dbReference>
<comment type="caution">
    <text evidence="1">The sequence shown here is derived from an EMBL/GenBank/DDBJ whole genome shotgun (WGS) entry which is preliminary data.</text>
</comment>
<reference evidence="2 4" key="2">
    <citation type="submission" date="2016-11" db="EMBL/GenBank/DDBJ databases">
        <title>Mixed transmission modes and dynamic genome evolution in an obligate animal-bacterial symbiosis.</title>
        <authorList>
            <person name="Russell S.L."/>
            <person name="Corbett-Detig R.B."/>
            <person name="Cavanaugh C.M."/>
        </authorList>
    </citation>
    <scope>NUCLEOTIDE SEQUENCE [LARGE SCALE GENOMIC DNA]</scope>
    <source>
        <strain evidence="2">MA-KB16</strain>
    </source>
</reference>